<reference evidence="2" key="2">
    <citation type="submission" date="2017-02" db="EMBL/GenBank/DDBJ databases">
        <title>Sunflower complete genome.</title>
        <authorList>
            <person name="Langlade N."/>
            <person name="Munos S."/>
        </authorList>
    </citation>
    <scope>NUCLEOTIDE SEQUENCE [LARGE SCALE GENOMIC DNA]</scope>
    <source>
        <tissue evidence="2">Leaves</tissue>
    </source>
</reference>
<keyword evidence="3" id="KW-1185">Reference proteome</keyword>
<dbReference type="EMBL" id="CM007902">
    <property type="protein sequence ID" value="OTG01925.1"/>
    <property type="molecule type" value="Genomic_DNA"/>
</dbReference>
<proteinExistence type="predicted"/>
<dbReference type="AlphaFoldDB" id="A0A251SSU3"/>
<evidence type="ECO:0000313" key="3">
    <source>
        <dbReference type="Proteomes" id="UP000215914"/>
    </source>
</evidence>
<reference evidence="3" key="1">
    <citation type="journal article" date="2017" name="Nature">
        <title>The sunflower genome provides insights into oil metabolism, flowering and Asterid evolution.</title>
        <authorList>
            <person name="Badouin H."/>
            <person name="Gouzy J."/>
            <person name="Grassa C.J."/>
            <person name="Murat F."/>
            <person name="Staton S.E."/>
            <person name="Cottret L."/>
            <person name="Lelandais-Briere C."/>
            <person name="Owens G.L."/>
            <person name="Carrere S."/>
            <person name="Mayjonade B."/>
            <person name="Legrand L."/>
            <person name="Gill N."/>
            <person name="Kane N.C."/>
            <person name="Bowers J.E."/>
            <person name="Hubner S."/>
            <person name="Bellec A."/>
            <person name="Berard A."/>
            <person name="Berges H."/>
            <person name="Blanchet N."/>
            <person name="Boniface M.C."/>
            <person name="Brunel D."/>
            <person name="Catrice O."/>
            <person name="Chaidir N."/>
            <person name="Claudel C."/>
            <person name="Donnadieu C."/>
            <person name="Faraut T."/>
            <person name="Fievet G."/>
            <person name="Helmstetter N."/>
            <person name="King M."/>
            <person name="Knapp S.J."/>
            <person name="Lai Z."/>
            <person name="Le Paslier M.C."/>
            <person name="Lippi Y."/>
            <person name="Lorenzon L."/>
            <person name="Mandel J.R."/>
            <person name="Marage G."/>
            <person name="Marchand G."/>
            <person name="Marquand E."/>
            <person name="Bret-Mestries E."/>
            <person name="Morien E."/>
            <person name="Nambeesan S."/>
            <person name="Nguyen T."/>
            <person name="Pegot-Espagnet P."/>
            <person name="Pouilly N."/>
            <person name="Raftis F."/>
            <person name="Sallet E."/>
            <person name="Schiex T."/>
            <person name="Thomas J."/>
            <person name="Vandecasteele C."/>
            <person name="Vares D."/>
            <person name="Vear F."/>
            <person name="Vautrin S."/>
            <person name="Crespi M."/>
            <person name="Mangin B."/>
            <person name="Burke J.M."/>
            <person name="Salse J."/>
            <person name="Munos S."/>
            <person name="Vincourt P."/>
            <person name="Rieseberg L.H."/>
            <person name="Langlade N.B."/>
        </authorList>
    </citation>
    <scope>NUCLEOTIDE SEQUENCE [LARGE SCALE GENOMIC DNA]</scope>
    <source>
        <strain evidence="3">cv. SF193</strain>
    </source>
</reference>
<dbReference type="EMBL" id="CM007902">
    <property type="protein sequence ID" value="OTG01924.1"/>
    <property type="molecule type" value="Genomic_DNA"/>
</dbReference>
<organism evidence="2 3">
    <name type="scientific">Helianthus annuus</name>
    <name type="common">Common sunflower</name>
    <dbReference type="NCBI Taxonomy" id="4232"/>
    <lineage>
        <taxon>Eukaryota</taxon>
        <taxon>Viridiplantae</taxon>
        <taxon>Streptophyta</taxon>
        <taxon>Embryophyta</taxon>
        <taxon>Tracheophyta</taxon>
        <taxon>Spermatophyta</taxon>
        <taxon>Magnoliopsida</taxon>
        <taxon>eudicotyledons</taxon>
        <taxon>Gunneridae</taxon>
        <taxon>Pentapetalae</taxon>
        <taxon>asterids</taxon>
        <taxon>campanulids</taxon>
        <taxon>Asterales</taxon>
        <taxon>Asteraceae</taxon>
        <taxon>Asteroideae</taxon>
        <taxon>Heliantheae alliance</taxon>
        <taxon>Heliantheae</taxon>
        <taxon>Helianthus</taxon>
    </lineage>
</organism>
<evidence type="ECO:0000313" key="1">
    <source>
        <dbReference type="EMBL" id="OTG01924.1"/>
    </source>
</evidence>
<sequence length="51" mass="6151">MNPATRYFLRIVHLINAVVQNRRTCELFRFRLIQMVRDAGFREVIADDRTK</sequence>
<gene>
    <name evidence="1" type="ORF">HannXRQ_Chr13g0407331</name>
    <name evidence="2" type="ORF">HannXRQ_Chr13g0407341</name>
</gene>
<dbReference type="Proteomes" id="UP000215914">
    <property type="component" value="Chromosome 13"/>
</dbReference>
<name>A0A251SSU3_HELAN</name>
<accession>A0A251SSU3</accession>
<evidence type="ECO:0000313" key="2">
    <source>
        <dbReference type="EMBL" id="OTG01925.1"/>
    </source>
</evidence>
<protein>
    <submittedName>
        <fullName evidence="2">Uncharacterized protein</fullName>
    </submittedName>
</protein>